<dbReference type="PANTHER" id="PTHR30249">
    <property type="entry name" value="PUTATIVE SEROTONIN TRANSPORTER"/>
    <property type="match status" value="1"/>
</dbReference>
<dbReference type="Proteomes" id="UP000518316">
    <property type="component" value="Unassembled WGS sequence"/>
</dbReference>
<feature type="transmembrane region" description="Helical" evidence="5">
    <location>
        <begin position="12"/>
        <end position="29"/>
    </location>
</feature>
<evidence type="ECO:0000313" key="6">
    <source>
        <dbReference type="EMBL" id="MBB1069422.1"/>
    </source>
</evidence>
<evidence type="ECO:0000256" key="3">
    <source>
        <dbReference type="ARBA" id="ARBA00022989"/>
    </source>
</evidence>
<feature type="transmembrane region" description="Helical" evidence="5">
    <location>
        <begin position="160"/>
        <end position="182"/>
    </location>
</feature>
<feature type="transmembrane region" description="Helical" evidence="5">
    <location>
        <begin position="77"/>
        <end position="94"/>
    </location>
</feature>
<feature type="transmembrane region" description="Helical" evidence="5">
    <location>
        <begin position="103"/>
        <end position="125"/>
    </location>
</feature>
<evidence type="ECO:0000256" key="5">
    <source>
        <dbReference type="SAM" id="Phobius"/>
    </source>
</evidence>
<keyword evidence="8" id="KW-1185">Reference proteome</keyword>
<feature type="transmembrane region" description="Helical" evidence="5">
    <location>
        <begin position="36"/>
        <end position="57"/>
    </location>
</feature>
<evidence type="ECO:0000256" key="2">
    <source>
        <dbReference type="ARBA" id="ARBA00022692"/>
    </source>
</evidence>
<dbReference type="PANTHER" id="PTHR30249:SF0">
    <property type="entry name" value="PLASTIDAL GLYCOLATE_GLYCERATE TRANSLOCATOR 1, CHLOROPLASTIC"/>
    <property type="match status" value="1"/>
</dbReference>
<protein>
    <submittedName>
        <fullName evidence="6">LrgB family protein</fullName>
    </submittedName>
</protein>
<dbReference type="InterPro" id="IPR007300">
    <property type="entry name" value="CidB/LrgB"/>
</dbReference>
<accession>A0A7W3TR73</accession>
<keyword evidence="2 5" id="KW-0812">Transmembrane</keyword>
<feature type="transmembrane region" description="Helical" evidence="5">
    <location>
        <begin position="218"/>
        <end position="242"/>
    </location>
</feature>
<name>A0A7W3TR73_9LACO</name>
<gene>
    <name evidence="6" type="ORF">H5S40_04545</name>
    <name evidence="7" type="ORF">H5S41_03390</name>
</gene>
<reference evidence="8 9" key="1">
    <citation type="submission" date="2020-07" db="EMBL/GenBank/DDBJ databases">
        <title>Description of Limosilactobacillus balticus sp. nov., Limosilactobacillus agrestis sp. nov., Limosilactobacillus albertensis sp. nov., Limosilactobacillus rudii sp. nov., Limosilactobacillus fastidiosus sp. nov., five novel Limosilactobacillus species isolated from the vertebrate gastrointestinal tract, and proposal of 6 subspecies of Limosilactobacillus reuteri adapted to the gastrointestinal tract of specific vertebrate hosts.</title>
        <authorList>
            <person name="Li F."/>
            <person name="Cheng C."/>
            <person name="Zheng J."/>
            <person name="Quevedo R.M."/>
            <person name="Li J."/>
            <person name="Roos S."/>
            <person name="Gaenzle M.G."/>
            <person name="Walter J."/>
        </authorList>
    </citation>
    <scope>NUCLEOTIDE SEQUENCE [LARGE SCALE GENOMIC DNA]</scope>
    <source>
        <strain evidence="7 9">Lr3000</strain>
        <strain evidence="6 8">RRLNB_1_1</strain>
    </source>
</reference>
<dbReference type="EMBL" id="JACIVD010000055">
    <property type="protein sequence ID" value="MBB1123005.1"/>
    <property type="molecule type" value="Genomic_DNA"/>
</dbReference>
<keyword evidence="3 5" id="KW-1133">Transmembrane helix</keyword>
<dbReference type="AlphaFoldDB" id="A0A7W3TR73"/>
<evidence type="ECO:0000256" key="4">
    <source>
        <dbReference type="ARBA" id="ARBA00023136"/>
    </source>
</evidence>
<proteinExistence type="predicted"/>
<comment type="subcellular location">
    <subcellularLocation>
        <location evidence="1">Membrane</location>
        <topology evidence="1">Multi-pass membrane protein</topology>
    </subcellularLocation>
</comment>
<dbReference type="RefSeq" id="WP_182598035.1">
    <property type="nucleotide sequence ID" value="NZ_JACIVC010000054.1"/>
</dbReference>
<keyword evidence="4 5" id="KW-0472">Membrane</keyword>
<evidence type="ECO:0000256" key="1">
    <source>
        <dbReference type="ARBA" id="ARBA00004141"/>
    </source>
</evidence>
<evidence type="ECO:0000313" key="8">
    <source>
        <dbReference type="Proteomes" id="UP000518316"/>
    </source>
</evidence>
<dbReference type="EMBL" id="JACIVC010000054">
    <property type="protein sequence ID" value="MBB1069422.1"/>
    <property type="molecule type" value="Genomic_DNA"/>
</dbReference>
<evidence type="ECO:0000313" key="9">
    <source>
        <dbReference type="Proteomes" id="UP000547628"/>
    </source>
</evidence>
<comment type="caution">
    <text evidence="6">The sequence shown here is derived from an EMBL/GenBank/DDBJ whole genome shotgun (WGS) entry which is preliminary data.</text>
</comment>
<dbReference type="Proteomes" id="UP000547628">
    <property type="component" value="Unassembled WGS sequence"/>
</dbReference>
<sequence>MAALNNNLALPFTGIFISLAVFLLGQWLFKITNGFFLFQPLFFGMVAGIILLVIWGKIGGMPTSYVYRHYYKPGGDIIFWFLNPATIAFAIPLFKRNAVLKKYWFDILISLVISSVIALFIILGASKMVGLSHQSAAAMLPQAATTAIAMPVADAIGGNAAITAMACILKAVILYALADAFIKLFRLQGSKIGLGLGLGTGGTVGSAKALEFGELEGAMASVCVVIIGIVVDLVVIPFAQIFM</sequence>
<evidence type="ECO:0000313" key="7">
    <source>
        <dbReference type="EMBL" id="MBB1123005.1"/>
    </source>
</evidence>
<organism evidence="6 8">
    <name type="scientific">Limosilactobacillus albertensis</name>
    <dbReference type="NCBI Taxonomy" id="2759752"/>
    <lineage>
        <taxon>Bacteria</taxon>
        <taxon>Bacillati</taxon>
        <taxon>Bacillota</taxon>
        <taxon>Bacilli</taxon>
        <taxon>Lactobacillales</taxon>
        <taxon>Lactobacillaceae</taxon>
        <taxon>Limosilactobacillus</taxon>
    </lineage>
</organism>
<dbReference type="GO" id="GO:0016020">
    <property type="term" value="C:membrane"/>
    <property type="evidence" value="ECO:0007669"/>
    <property type="project" value="UniProtKB-SubCell"/>
</dbReference>
<dbReference type="Pfam" id="PF04172">
    <property type="entry name" value="LrgB"/>
    <property type="match status" value="1"/>
</dbReference>